<feature type="domain" description="Ice-binding protein C-terminal" evidence="1">
    <location>
        <begin position="171"/>
        <end position="192"/>
    </location>
</feature>
<dbReference type="AlphaFoldDB" id="A0AAE9YZF1"/>
<name>A0AAE9YZF1_9GAMM</name>
<sequence>MITFDNWQHNSSDHIDWQVTIDDESHKDYFTFNVSIGKENPSGDILGFAFDSLADFDLTTDLVNYSTYELSSFGTDSLNCGPGCNFNGAVSTGFDYIFRVGQQGSGNDYVSEFSFGLAKNGFSLDENLFSRIGIRAQSVGNDCENTNCNGSVKDYSQTPNVIPPGDEVTEVPEPGTALLLGLTLFGFAVRRKK</sequence>
<dbReference type="NCBIfam" id="TIGR02595">
    <property type="entry name" value="PEP_CTERM"/>
    <property type="match status" value="1"/>
</dbReference>
<dbReference type="InterPro" id="IPR013424">
    <property type="entry name" value="Ice-binding_C"/>
</dbReference>
<dbReference type="EMBL" id="CP059733">
    <property type="protein sequence ID" value="WDE03397.1"/>
    <property type="molecule type" value="Genomic_DNA"/>
</dbReference>
<dbReference type="Pfam" id="PF07589">
    <property type="entry name" value="PEP-CTERM"/>
    <property type="match status" value="1"/>
</dbReference>
<organism evidence="2 3">
    <name type="scientific">Thalassomonas viridans</name>
    <dbReference type="NCBI Taxonomy" id="137584"/>
    <lineage>
        <taxon>Bacteria</taxon>
        <taxon>Pseudomonadati</taxon>
        <taxon>Pseudomonadota</taxon>
        <taxon>Gammaproteobacteria</taxon>
        <taxon>Alteromonadales</taxon>
        <taxon>Colwelliaceae</taxon>
        <taxon>Thalassomonas</taxon>
    </lineage>
</organism>
<dbReference type="RefSeq" id="WP_161797869.1">
    <property type="nucleotide sequence ID" value="NZ_CP059733.1"/>
</dbReference>
<gene>
    <name evidence="2" type="ORF">SG34_018590</name>
</gene>
<reference evidence="2 3" key="1">
    <citation type="journal article" date="2015" name="Genome Announc.">
        <title>Draft Genome Sequences of Marine Isolates of Thalassomonas viridans and Thalassomonas actiniarum.</title>
        <authorList>
            <person name="Olonade I."/>
            <person name="van Zyl L.J."/>
            <person name="Trindade M."/>
        </authorList>
    </citation>
    <scope>NUCLEOTIDE SEQUENCE [LARGE SCALE GENOMIC DNA]</scope>
    <source>
        <strain evidence="2 3">XOM25</strain>
    </source>
</reference>
<keyword evidence="3" id="KW-1185">Reference proteome</keyword>
<accession>A0AAE9YZF1</accession>
<dbReference type="Proteomes" id="UP000032352">
    <property type="component" value="Chromosome"/>
</dbReference>
<evidence type="ECO:0000313" key="3">
    <source>
        <dbReference type="Proteomes" id="UP000032352"/>
    </source>
</evidence>
<evidence type="ECO:0000313" key="2">
    <source>
        <dbReference type="EMBL" id="WDE03397.1"/>
    </source>
</evidence>
<evidence type="ECO:0000259" key="1">
    <source>
        <dbReference type="Pfam" id="PF07589"/>
    </source>
</evidence>
<reference evidence="2 3" key="2">
    <citation type="journal article" date="2022" name="Mar. Drugs">
        <title>Bioassay-Guided Fractionation Leads to the Detection of Cholic Acid Generated by the Rare Thalassomonas sp.</title>
        <authorList>
            <person name="Pheiffer F."/>
            <person name="Schneider Y.K."/>
            <person name="Hansen E.H."/>
            <person name="Andersen J.H."/>
            <person name="Isaksson J."/>
            <person name="Busche T."/>
            <person name="R C."/>
            <person name="Kalinowski J."/>
            <person name="Zyl L.V."/>
            <person name="Trindade M."/>
        </authorList>
    </citation>
    <scope>NUCLEOTIDE SEQUENCE [LARGE SCALE GENOMIC DNA]</scope>
    <source>
        <strain evidence="2 3">XOM25</strain>
    </source>
</reference>
<dbReference type="KEGG" id="tvd:SG34_018590"/>
<protein>
    <submittedName>
        <fullName evidence="2">PEP-CTERM sorting domain-containing protein</fullName>
    </submittedName>
</protein>
<proteinExistence type="predicted"/>